<dbReference type="GO" id="GO:0004176">
    <property type="term" value="F:ATP-dependent peptidase activity"/>
    <property type="evidence" value="ECO:0007669"/>
    <property type="project" value="InterPro"/>
</dbReference>
<evidence type="ECO:0000259" key="1">
    <source>
        <dbReference type="SMART" id="SM00382"/>
    </source>
</evidence>
<comment type="caution">
    <text evidence="2">The sequence shown here is derived from an EMBL/GenBank/DDBJ whole genome shotgun (WGS) entry which is preliminary data.</text>
</comment>
<evidence type="ECO:0000313" key="2">
    <source>
        <dbReference type="EMBL" id="KMO25339.1"/>
    </source>
</evidence>
<reference evidence="2 3" key="1">
    <citation type="submission" date="2015-03" db="EMBL/GenBank/DDBJ databases">
        <title>Genome sequencing of Methylobacterium variabile DSM 16961.</title>
        <authorList>
            <person name="Chaudhry V."/>
            <person name="Patil P.B."/>
        </authorList>
    </citation>
    <scope>NUCLEOTIDE SEQUENCE [LARGE SCALE GENOMIC DNA]</scope>
    <source>
        <strain evidence="2 3">DSM 16961</strain>
    </source>
</reference>
<dbReference type="InterPro" id="IPR027417">
    <property type="entry name" value="P-loop_NTPase"/>
</dbReference>
<dbReference type="GO" id="GO:0030163">
    <property type="term" value="P:protein catabolic process"/>
    <property type="evidence" value="ECO:0007669"/>
    <property type="project" value="InterPro"/>
</dbReference>
<feature type="non-terminal residue" evidence="2">
    <location>
        <position position="206"/>
    </location>
</feature>
<dbReference type="PATRIC" id="fig|298794.3.peg.6363"/>
<dbReference type="EMBL" id="LABY01000541">
    <property type="protein sequence ID" value="KMO25339.1"/>
    <property type="molecule type" value="Genomic_DNA"/>
</dbReference>
<dbReference type="InterPro" id="IPR003593">
    <property type="entry name" value="AAA+_ATPase"/>
</dbReference>
<keyword evidence="3" id="KW-1185">Reference proteome</keyword>
<proteinExistence type="predicted"/>
<sequence>HLNTSAQKEWKTVAGALLPLTPVPDLAEASTTLSREFPHLRSEIDGILRTQVGRPYARLPFTILVGEPGAGKTRAARRLCEILGLPVTVYSAAGSADGSIIGTSRQWNSSRACVPLQAIQRDLRATVAIVVDELDKAGSRSDNGRIVDGLLTLIEPENASRYHDPSLECPVDISPVSWIATANSLAGIPQALLDRARIVHMPSPRD</sequence>
<name>A0A0J6RVJ6_9HYPH</name>
<dbReference type="SMART" id="SM00382">
    <property type="entry name" value="AAA"/>
    <property type="match status" value="1"/>
</dbReference>
<dbReference type="OrthoDB" id="5297432at2"/>
<dbReference type="GO" id="GO:0005524">
    <property type="term" value="F:ATP binding"/>
    <property type="evidence" value="ECO:0007669"/>
    <property type="project" value="InterPro"/>
</dbReference>
<evidence type="ECO:0000313" key="3">
    <source>
        <dbReference type="Proteomes" id="UP000035955"/>
    </source>
</evidence>
<feature type="non-terminal residue" evidence="2">
    <location>
        <position position="1"/>
    </location>
</feature>
<dbReference type="SUPFAM" id="SSF52540">
    <property type="entry name" value="P-loop containing nucleoside triphosphate hydrolases"/>
    <property type="match status" value="1"/>
</dbReference>
<gene>
    <name evidence="2" type="ORF">VQ02_34465</name>
</gene>
<dbReference type="GO" id="GO:0004252">
    <property type="term" value="F:serine-type endopeptidase activity"/>
    <property type="evidence" value="ECO:0007669"/>
    <property type="project" value="InterPro"/>
</dbReference>
<dbReference type="InterPro" id="IPR027065">
    <property type="entry name" value="Lon_Prtase"/>
</dbReference>
<dbReference type="AlphaFoldDB" id="A0A0J6RVJ6"/>
<organism evidence="2 3">
    <name type="scientific">Methylobacterium variabile</name>
    <dbReference type="NCBI Taxonomy" id="298794"/>
    <lineage>
        <taxon>Bacteria</taxon>
        <taxon>Pseudomonadati</taxon>
        <taxon>Pseudomonadota</taxon>
        <taxon>Alphaproteobacteria</taxon>
        <taxon>Hyphomicrobiales</taxon>
        <taxon>Methylobacteriaceae</taxon>
        <taxon>Methylobacterium</taxon>
    </lineage>
</organism>
<dbReference type="InterPro" id="IPR003959">
    <property type="entry name" value="ATPase_AAA_core"/>
</dbReference>
<dbReference type="Proteomes" id="UP000035955">
    <property type="component" value="Unassembled WGS sequence"/>
</dbReference>
<dbReference type="GO" id="GO:0016887">
    <property type="term" value="F:ATP hydrolysis activity"/>
    <property type="evidence" value="ECO:0007669"/>
    <property type="project" value="InterPro"/>
</dbReference>
<dbReference type="PANTHER" id="PTHR10046">
    <property type="entry name" value="ATP DEPENDENT LON PROTEASE FAMILY MEMBER"/>
    <property type="match status" value="1"/>
</dbReference>
<dbReference type="Gene3D" id="3.40.50.300">
    <property type="entry name" value="P-loop containing nucleotide triphosphate hydrolases"/>
    <property type="match status" value="1"/>
</dbReference>
<dbReference type="Pfam" id="PF00004">
    <property type="entry name" value="AAA"/>
    <property type="match status" value="1"/>
</dbReference>
<protein>
    <submittedName>
        <fullName evidence="2">Membrane protein</fullName>
    </submittedName>
</protein>
<feature type="domain" description="AAA+ ATPase" evidence="1">
    <location>
        <begin position="58"/>
        <end position="205"/>
    </location>
</feature>
<accession>A0A0J6RVJ6</accession>